<dbReference type="Gene3D" id="2.40.10.10">
    <property type="entry name" value="Trypsin-like serine proteases"/>
    <property type="match status" value="1"/>
</dbReference>
<dbReference type="PROSITE" id="PS00134">
    <property type="entry name" value="TRYPSIN_HIS"/>
    <property type="match status" value="1"/>
</dbReference>
<dbReference type="InterPro" id="IPR050430">
    <property type="entry name" value="Peptidase_S1"/>
</dbReference>
<dbReference type="SMART" id="SM00020">
    <property type="entry name" value="Tryp_SPc"/>
    <property type="match status" value="1"/>
</dbReference>
<keyword evidence="3" id="KW-0964">Secreted</keyword>
<evidence type="ECO:0000256" key="3">
    <source>
        <dbReference type="ARBA" id="ARBA00022525"/>
    </source>
</evidence>
<evidence type="ECO:0000256" key="5">
    <source>
        <dbReference type="ARBA" id="ARBA00022801"/>
    </source>
</evidence>
<evidence type="ECO:0000256" key="2">
    <source>
        <dbReference type="ARBA" id="ARBA00007664"/>
    </source>
</evidence>
<dbReference type="AlphaFoldDB" id="B2GM89"/>
<accession>B2GM89</accession>
<dbReference type="PROSITE" id="PS50240">
    <property type="entry name" value="TRYPSIN_DOM"/>
    <property type="match status" value="1"/>
</dbReference>
<dbReference type="PRINTS" id="PR00722">
    <property type="entry name" value="CHYMOTRYPSIN"/>
</dbReference>
<keyword evidence="8" id="KW-0732">Signal</keyword>
<feature type="signal peptide" evidence="8">
    <location>
        <begin position="1"/>
        <end position="18"/>
    </location>
</feature>
<dbReference type="MEROPS" id="S01.110"/>
<evidence type="ECO:0000256" key="6">
    <source>
        <dbReference type="ARBA" id="ARBA00022825"/>
    </source>
</evidence>
<keyword evidence="7" id="KW-1015">Disulfide bond</keyword>
<sequence>MTALKLIVLCALLYTAQARFPKALQDKWGYLDSLEFNNSPRVVGGQDAALGEAPYQISLLKDYIIVKSHMCGGSFISEKSVLTAAHCTDGQKASGMKVRYGTNKRSSSQFPDMSVSRIAQHENYNGNTIENDISILILASPITPSANVKVIEIATENPADNSQVKVYGWGLTDGNSQNLPENLQVGELTVVSNKECNDKWGEVNTVTDGMICALDSKRQACNGDSGGPLVQNGKLVGVVSWGPSKCPPGEYMSVYTRPNYYADWIKQNKV</sequence>
<dbReference type="InterPro" id="IPR018114">
    <property type="entry name" value="TRYPSIN_HIS"/>
</dbReference>
<evidence type="ECO:0000256" key="8">
    <source>
        <dbReference type="SAM" id="SignalP"/>
    </source>
</evidence>
<dbReference type="PANTHER" id="PTHR24276">
    <property type="entry name" value="POLYSERASE-RELATED"/>
    <property type="match status" value="1"/>
</dbReference>
<evidence type="ECO:0000259" key="9">
    <source>
        <dbReference type="PROSITE" id="PS50240"/>
    </source>
</evidence>
<dbReference type="GO" id="GO:0004252">
    <property type="term" value="F:serine-type endopeptidase activity"/>
    <property type="evidence" value="ECO:0007669"/>
    <property type="project" value="InterPro"/>
</dbReference>
<evidence type="ECO:0000313" key="10">
    <source>
        <dbReference type="EMBL" id="AAX34053.1"/>
    </source>
</evidence>
<dbReference type="EMBL" id="AY800354">
    <property type="protein sequence ID" value="AAX34053.1"/>
    <property type="molecule type" value="mRNA"/>
</dbReference>
<keyword evidence="6" id="KW-0720">Serine protease</keyword>
<reference evidence="10" key="1">
    <citation type="submission" date="2004-10" db="EMBL/GenBank/DDBJ databases">
        <authorList>
            <person name="Chew F.T."/>
            <person name="Gao Y.F."/>
            <person name="Reginald K."/>
        </authorList>
    </citation>
    <scope>NUCLEOTIDE SEQUENCE</scope>
</reference>
<evidence type="ECO:0000256" key="7">
    <source>
        <dbReference type="ARBA" id="ARBA00023157"/>
    </source>
</evidence>
<feature type="chain" id="PRO_5002776295" evidence="8">
    <location>
        <begin position="19"/>
        <end position="270"/>
    </location>
</feature>
<proteinExistence type="evidence at transcript level"/>
<comment type="subcellular location">
    <subcellularLocation>
        <location evidence="1">Secreted</location>
    </subcellularLocation>
</comment>
<dbReference type="InterPro" id="IPR001254">
    <property type="entry name" value="Trypsin_dom"/>
</dbReference>
<dbReference type="CDD" id="cd00190">
    <property type="entry name" value="Tryp_SPc"/>
    <property type="match status" value="1"/>
</dbReference>
<feature type="domain" description="Peptidase S1" evidence="9">
    <location>
        <begin position="42"/>
        <end position="270"/>
    </location>
</feature>
<evidence type="ECO:0000256" key="4">
    <source>
        <dbReference type="ARBA" id="ARBA00022670"/>
    </source>
</evidence>
<dbReference type="GO" id="GO:0016485">
    <property type="term" value="P:protein processing"/>
    <property type="evidence" value="ECO:0007669"/>
    <property type="project" value="UniProtKB-ARBA"/>
</dbReference>
<organism evidence="10">
    <name type="scientific">Suidasia medanensis</name>
    <dbReference type="NCBI Taxonomy" id="223625"/>
    <lineage>
        <taxon>Eukaryota</taxon>
        <taxon>Metazoa</taxon>
        <taxon>Ecdysozoa</taxon>
        <taxon>Arthropoda</taxon>
        <taxon>Chelicerata</taxon>
        <taxon>Arachnida</taxon>
        <taxon>Acari</taxon>
        <taxon>Acariformes</taxon>
        <taxon>Sarcoptiformes</taxon>
        <taxon>Astigmata</taxon>
        <taxon>Acaroidea</taxon>
        <taxon>Suidasiidae</taxon>
        <taxon>Suidasia</taxon>
    </lineage>
</organism>
<dbReference type="PANTHER" id="PTHR24276:SF98">
    <property type="entry name" value="FI18310P1-RELATED"/>
    <property type="match status" value="1"/>
</dbReference>
<dbReference type="InterPro" id="IPR009003">
    <property type="entry name" value="Peptidase_S1_PA"/>
</dbReference>
<dbReference type="SMR" id="B2GM89"/>
<dbReference type="SUPFAM" id="SSF50494">
    <property type="entry name" value="Trypsin-like serine proteases"/>
    <property type="match status" value="1"/>
</dbReference>
<dbReference type="FunFam" id="2.40.10.10:FF:000047">
    <property type="entry name" value="Trypsin eta"/>
    <property type="match status" value="1"/>
</dbReference>
<dbReference type="InterPro" id="IPR043504">
    <property type="entry name" value="Peptidase_S1_PA_chymotrypsin"/>
</dbReference>
<dbReference type="Pfam" id="PF00089">
    <property type="entry name" value="Trypsin"/>
    <property type="match status" value="1"/>
</dbReference>
<comment type="similarity">
    <text evidence="2">Belongs to the peptidase S1 family.</text>
</comment>
<keyword evidence="5" id="KW-0378">Hydrolase</keyword>
<name>B2GM89_9ACAR</name>
<dbReference type="InterPro" id="IPR001314">
    <property type="entry name" value="Peptidase_S1A"/>
</dbReference>
<keyword evidence="4" id="KW-0645">Protease</keyword>
<evidence type="ECO:0000256" key="1">
    <source>
        <dbReference type="ARBA" id="ARBA00004613"/>
    </source>
</evidence>
<protein>
    <submittedName>
        <fullName evidence="10">Sui m 6 allergen</fullName>
    </submittedName>
</protein>
<dbReference type="GO" id="GO:0005576">
    <property type="term" value="C:extracellular region"/>
    <property type="evidence" value="ECO:0007669"/>
    <property type="project" value="UniProtKB-SubCell"/>
</dbReference>